<dbReference type="Proteomes" id="UP000254601">
    <property type="component" value="Unassembled WGS sequence"/>
</dbReference>
<reference evidence="1 2" key="1">
    <citation type="submission" date="2018-06" db="EMBL/GenBank/DDBJ databases">
        <authorList>
            <consortium name="Pathogen Informatics"/>
            <person name="Doyle S."/>
        </authorList>
    </citation>
    <scope>NUCLEOTIDE SEQUENCE [LARGE SCALE GENOMIC DNA]</scope>
    <source>
        <strain evidence="1 2">NCTC13337</strain>
    </source>
</reference>
<protein>
    <submittedName>
        <fullName evidence="1">Tetratricopeptide repeat</fullName>
    </submittedName>
</protein>
<dbReference type="RefSeq" id="WP_072576537.1">
    <property type="nucleotide sequence ID" value="NZ_LWHB01000082.1"/>
</dbReference>
<keyword evidence="2" id="KW-1185">Reference proteome</keyword>
<dbReference type="AlphaFoldDB" id="A0A380MRV0"/>
<gene>
    <name evidence="1" type="ORF">NCTC13337_00931</name>
</gene>
<organism evidence="1 2">
    <name type="scientific">Suttonella ornithocola</name>
    <dbReference type="NCBI Taxonomy" id="279832"/>
    <lineage>
        <taxon>Bacteria</taxon>
        <taxon>Pseudomonadati</taxon>
        <taxon>Pseudomonadota</taxon>
        <taxon>Gammaproteobacteria</taxon>
        <taxon>Cardiobacteriales</taxon>
        <taxon>Cardiobacteriaceae</taxon>
        <taxon>Suttonella</taxon>
    </lineage>
</organism>
<proteinExistence type="predicted"/>
<sequence length="243" mass="27851">MKRTFLLAVLFPLSILVHTEPYRAFEFETIKQSQNNGQVLITLDPIFEAIDQLWQHAKGYPPQFDNEQDKATAKKDAIVLNKLLTTVFETQQNAFDAEQKQWIILNLARISTVAHNLDIPHAWNAAEHYYQRLLQQQSTPALEEEYGVFFANSGNLTEGKKWLEKALKHGQKSANFGLAIVAFSENQPQKAQKYLKQYLKHYPNDNHAQELLKALADKKLTVNKCQTQSTNDNPTCQIIKKTP</sequence>
<dbReference type="OrthoDB" id="129043at2"/>
<evidence type="ECO:0000313" key="2">
    <source>
        <dbReference type="Proteomes" id="UP000254601"/>
    </source>
</evidence>
<evidence type="ECO:0000313" key="1">
    <source>
        <dbReference type="EMBL" id="SUO94766.1"/>
    </source>
</evidence>
<name>A0A380MRV0_9GAMM</name>
<accession>A0A380MRV0</accession>
<dbReference type="EMBL" id="UHIC01000001">
    <property type="protein sequence ID" value="SUO94766.1"/>
    <property type="molecule type" value="Genomic_DNA"/>
</dbReference>
<dbReference type="InterPro" id="IPR011990">
    <property type="entry name" value="TPR-like_helical_dom_sf"/>
</dbReference>
<dbReference type="SUPFAM" id="SSF48452">
    <property type="entry name" value="TPR-like"/>
    <property type="match status" value="1"/>
</dbReference>
<dbReference type="Gene3D" id="1.25.40.10">
    <property type="entry name" value="Tetratricopeptide repeat domain"/>
    <property type="match status" value="1"/>
</dbReference>